<accession>A0A834WSF6</accession>
<evidence type="ECO:0000256" key="1">
    <source>
        <dbReference type="SAM" id="Phobius"/>
    </source>
</evidence>
<name>A0A834WSF6_9FABA</name>
<gene>
    <name evidence="2" type="ORF">G2W53_011777</name>
</gene>
<evidence type="ECO:0000313" key="3">
    <source>
        <dbReference type="Proteomes" id="UP000634136"/>
    </source>
</evidence>
<dbReference type="Proteomes" id="UP000634136">
    <property type="component" value="Unassembled WGS sequence"/>
</dbReference>
<dbReference type="AlphaFoldDB" id="A0A834WSF6"/>
<keyword evidence="1" id="KW-0812">Transmembrane</keyword>
<comment type="caution">
    <text evidence="2">The sequence shown here is derived from an EMBL/GenBank/DDBJ whole genome shotgun (WGS) entry which is preliminary data.</text>
</comment>
<keyword evidence="1" id="KW-1133">Transmembrane helix</keyword>
<feature type="transmembrane region" description="Helical" evidence="1">
    <location>
        <begin position="58"/>
        <end position="75"/>
    </location>
</feature>
<keyword evidence="3" id="KW-1185">Reference proteome</keyword>
<keyword evidence="1" id="KW-0472">Membrane</keyword>
<sequence>MSVRPPRTQASSTSVAVMPIHPQVTADASSSASHFTGKVAMNAANDGLLSRRYSFTRWNINWALAFCIFPVLLLNPNVLKRVLLTINC</sequence>
<reference evidence="2" key="1">
    <citation type="submission" date="2020-09" db="EMBL/GenBank/DDBJ databases">
        <title>Genome-Enabled Discovery of Anthraquinone Biosynthesis in Senna tora.</title>
        <authorList>
            <person name="Kang S.-H."/>
            <person name="Pandey R.P."/>
            <person name="Lee C.-M."/>
            <person name="Sim J.-S."/>
            <person name="Jeong J.-T."/>
            <person name="Choi B.-S."/>
            <person name="Jung M."/>
            <person name="Ginzburg D."/>
            <person name="Zhao K."/>
            <person name="Won S.Y."/>
            <person name="Oh T.-J."/>
            <person name="Yu Y."/>
            <person name="Kim N.-H."/>
            <person name="Lee O.R."/>
            <person name="Lee T.-H."/>
            <person name="Bashyal P."/>
            <person name="Kim T.-S."/>
            <person name="Lee W.-H."/>
            <person name="Kawkins C."/>
            <person name="Kim C.-K."/>
            <person name="Kim J.S."/>
            <person name="Ahn B.O."/>
            <person name="Rhee S.Y."/>
            <person name="Sohng J.K."/>
        </authorList>
    </citation>
    <scope>NUCLEOTIDE SEQUENCE</scope>
    <source>
        <tissue evidence="2">Leaf</tissue>
    </source>
</reference>
<protein>
    <submittedName>
        <fullName evidence="2">Uncharacterized protein</fullName>
    </submittedName>
</protein>
<dbReference type="EMBL" id="JAAIUW010000005">
    <property type="protein sequence ID" value="KAF7829444.1"/>
    <property type="molecule type" value="Genomic_DNA"/>
</dbReference>
<proteinExistence type="predicted"/>
<organism evidence="2 3">
    <name type="scientific">Senna tora</name>
    <dbReference type="NCBI Taxonomy" id="362788"/>
    <lineage>
        <taxon>Eukaryota</taxon>
        <taxon>Viridiplantae</taxon>
        <taxon>Streptophyta</taxon>
        <taxon>Embryophyta</taxon>
        <taxon>Tracheophyta</taxon>
        <taxon>Spermatophyta</taxon>
        <taxon>Magnoliopsida</taxon>
        <taxon>eudicotyledons</taxon>
        <taxon>Gunneridae</taxon>
        <taxon>Pentapetalae</taxon>
        <taxon>rosids</taxon>
        <taxon>fabids</taxon>
        <taxon>Fabales</taxon>
        <taxon>Fabaceae</taxon>
        <taxon>Caesalpinioideae</taxon>
        <taxon>Cassia clade</taxon>
        <taxon>Senna</taxon>
    </lineage>
</organism>
<evidence type="ECO:0000313" key="2">
    <source>
        <dbReference type="EMBL" id="KAF7829444.1"/>
    </source>
</evidence>